<proteinExistence type="predicted"/>
<organism evidence="1">
    <name type="scientific">marine sediment metagenome</name>
    <dbReference type="NCBI Taxonomy" id="412755"/>
    <lineage>
        <taxon>unclassified sequences</taxon>
        <taxon>metagenomes</taxon>
        <taxon>ecological metagenomes</taxon>
    </lineage>
</organism>
<dbReference type="AlphaFoldDB" id="A0A0F9UYA8"/>
<name>A0A0F9UYA8_9ZZZZ</name>
<reference evidence="1" key="1">
    <citation type="journal article" date="2015" name="Nature">
        <title>Complex archaea that bridge the gap between prokaryotes and eukaryotes.</title>
        <authorList>
            <person name="Spang A."/>
            <person name="Saw J.H."/>
            <person name="Jorgensen S.L."/>
            <person name="Zaremba-Niedzwiedzka K."/>
            <person name="Martijn J."/>
            <person name="Lind A.E."/>
            <person name="van Eijk R."/>
            <person name="Schleper C."/>
            <person name="Guy L."/>
            <person name="Ettema T.J."/>
        </authorList>
    </citation>
    <scope>NUCLEOTIDE SEQUENCE</scope>
</reference>
<evidence type="ECO:0000313" key="1">
    <source>
        <dbReference type="EMBL" id="KKN66211.1"/>
    </source>
</evidence>
<comment type="caution">
    <text evidence="1">The sequence shown here is derived from an EMBL/GenBank/DDBJ whole genome shotgun (WGS) entry which is preliminary data.</text>
</comment>
<sequence>MKTIRDTFIELIDFLKETMFRKNLLERPSYMELSKKLGFTYNWIKDKKDTLKTHHPQKKTFDDLFTRLSQRYREILNDDWNTIEAKFQNLYDIAFPLEAILPSSTTNTQKSIKRKFFDEIKNIIKHEFPNARVFDTDISRIFFNRPRALKDSHLKGNYKFRKLEKSTLFSMIYKIRFLTKTTLAKKVRDISSVEQLTLNNLKEDIETYIIDFIFSNPYNEKYINDEHDIGTIYFKPEFDLTFDIWLEISKRKKKPLIIKKVGKLVKYDSFGRLTRGYIYSWTGLMKMLKHLIKLLPSIEYSKIFELTWKYIEKRYLYPALPRIYHASWYSPNTIKFHVLMLIIRGLGLDILNLEPIDPKAFNHANSIEFYTFERHHLFINDKFSIDVNRLVLVMRSNHRALEGKTVLVLDLIRSRINLTLDCPRYYKKNLKNWRKLWQHYLERREYLIENGIEKFLEKFFTDEYGNNYLLERFFKYVPKGKIDQEITKIMQDWISKGRPAPILNSEILGQLSLVTPYLVNNDGPENELKK</sequence>
<gene>
    <name evidence="1" type="ORF">LCGC14_0474110</name>
</gene>
<accession>A0A0F9UYA8</accession>
<dbReference type="EMBL" id="LAZR01000508">
    <property type="protein sequence ID" value="KKN66211.1"/>
    <property type="molecule type" value="Genomic_DNA"/>
</dbReference>
<protein>
    <submittedName>
        <fullName evidence="1">Uncharacterized protein</fullName>
    </submittedName>
</protein>